<organism evidence="4 5">
    <name type="scientific">Candidatus Roizmanbacteria bacterium RIFCSPLOWO2_01_FULL_38_12</name>
    <dbReference type="NCBI Taxonomy" id="1802061"/>
    <lineage>
        <taxon>Bacteria</taxon>
        <taxon>Candidatus Roizmaniibacteriota</taxon>
    </lineage>
</organism>
<evidence type="ECO:0000256" key="3">
    <source>
        <dbReference type="SAM" id="Phobius"/>
    </source>
</evidence>
<keyword evidence="3" id="KW-0812">Transmembrane</keyword>
<keyword evidence="1" id="KW-0175">Coiled coil</keyword>
<feature type="compositionally biased region" description="Polar residues" evidence="2">
    <location>
        <begin position="156"/>
        <end position="178"/>
    </location>
</feature>
<feature type="transmembrane region" description="Helical" evidence="3">
    <location>
        <begin position="125"/>
        <end position="144"/>
    </location>
</feature>
<gene>
    <name evidence="4" type="ORF">A3A93_04395</name>
</gene>
<name>A0A1F7IXD0_9BACT</name>
<sequence>MIINFFSIMDKDKNKNQPPISTNLPNQTTSSADMSPGQTQPPQTPASGDQTSAGGLSMGFSMNPPATPSQPTMPNSTTPEQTTSEPSILSQAGLQNDSQQIPPQDTSMAPMDPGYTQTKSHRMTYIFIFLAILIVISLVVLFFYRQYMNITGQNEVAPTTSPQVTKSTSPSVAPTLTPVNEEEADLQQINIEDIDNELKDIETDVNQLNASPTVAQ</sequence>
<evidence type="ECO:0000256" key="2">
    <source>
        <dbReference type="SAM" id="MobiDB-lite"/>
    </source>
</evidence>
<feature type="region of interest" description="Disordered" evidence="2">
    <location>
        <begin position="1"/>
        <end position="88"/>
    </location>
</feature>
<evidence type="ECO:0000313" key="4">
    <source>
        <dbReference type="EMBL" id="OGK48013.1"/>
    </source>
</evidence>
<feature type="region of interest" description="Disordered" evidence="2">
    <location>
        <begin position="156"/>
        <end position="179"/>
    </location>
</feature>
<reference evidence="4 5" key="1">
    <citation type="journal article" date="2016" name="Nat. Commun.">
        <title>Thousands of microbial genomes shed light on interconnected biogeochemical processes in an aquifer system.</title>
        <authorList>
            <person name="Anantharaman K."/>
            <person name="Brown C.T."/>
            <person name="Hug L.A."/>
            <person name="Sharon I."/>
            <person name="Castelle C.J."/>
            <person name="Probst A.J."/>
            <person name="Thomas B.C."/>
            <person name="Singh A."/>
            <person name="Wilkins M.J."/>
            <person name="Karaoz U."/>
            <person name="Brodie E.L."/>
            <person name="Williams K.H."/>
            <person name="Hubbard S.S."/>
            <person name="Banfield J.F."/>
        </authorList>
    </citation>
    <scope>NUCLEOTIDE SEQUENCE [LARGE SCALE GENOMIC DNA]</scope>
</reference>
<evidence type="ECO:0000256" key="1">
    <source>
        <dbReference type="SAM" id="Coils"/>
    </source>
</evidence>
<evidence type="ECO:0000313" key="5">
    <source>
        <dbReference type="Proteomes" id="UP000177141"/>
    </source>
</evidence>
<protein>
    <submittedName>
        <fullName evidence="4">Uncharacterized protein</fullName>
    </submittedName>
</protein>
<dbReference type="AlphaFoldDB" id="A0A1F7IXD0"/>
<comment type="caution">
    <text evidence="4">The sequence shown here is derived from an EMBL/GenBank/DDBJ whole genome shotgun (WGS) entry which is preliminary data.</text>
</comment>
<proteinExistence type="predicted"/>
<dbReference type="EMBL" id="MGAL01000024">
    <property type="protein sequence ID" value="OGK48013.1"/>
    <property type="molecule type" value="Genomic_DNA"/>
</dbReference>
<feature type="coiled-coil region" evidence="1">
    <location>
        <begin position="184"/>
        <end position="211"/>
    </location>
</feature>
<keyword evidence="3" id="KW-1133">Transmembrane helix</keyword>
<feature type="compositionally biased region" description="Polar residues" evidence="2">
    <location>
        <begin position="16"/>
        <end position="54"/>
    </location>
</feature>
<feature type="compositionally biased region" description="Low complexity" evidence="2">
    <location>
        <begin position="76"/>
        <end position="87"/>
    </location>
</feature>
<dbReference type="Proteomes" id="UP000177141">
    <property type="component" value="Unassembled WGS sequence"/>
</dbReference>
<keyword evidence="3" id="KW-0472">Membrane</keyword>
<accession>A0A1F7IXD0</accession>